<organism evidence="8 9">
    <name type="scientific">Bradyrhizobium lupini HPC(L)</name>
    <dbReference type="NCBI Taxonomy" id="1229491"/>
    <lineage>
        <taxon>Bacteria</taxon>
        <taxon>Pseudomonadati</taxon>
        <taxon>Pseudomonadota</taxon>
        <taxon>Alphaproteobacteria</taxon>
        <taxon>Hyphomicrobiales</taxon>
        <taxon>Nitrobacteraceae</taxon>
        <taxon>Bradyrhizobium</taxon>
    </lineage>
</organism>
<dbReference type="InterPro" id="IPR013762">
    <property type="entry name" value="Integrase-like_cat_sf"/>
</dbReference>
<evidence type="ECO:0000313" key="9">
    <source>
        <dbReference type="Proteomes" id="UP000017668"/>
    </source>
</evidence>
<dbReference type="InterPro" id="IPR010998">
    <property type="entry name" value="Integrase_recombinase_N"/>
</dbReference>
<evidence type="ECO:0000256" key="1">
    <source>
        <dbReference type="ARBA" id="ARBA00008857"/>
    </source>
</evidence>
<dbReference type="Proteomes" id="UP000017668">
    <property type="component" value="Unassembled WGS sequence"/>
</dbReference>
<dbReference type="RefSeq" id="WP_006697669.1">
    <property type="nucleotide sequence ID" value="NZ_AMQQ01000007.1"/>
</dbReference>
<dbReference type="Gene3D" id="1.10.150.130">
    <property type="match status" value="1"/>
</dbReference>
<comment type="similarity">
    <text evidence="1">Belongs to the 'phage' integrase family.</text>
</comment>
<dbReference type="Gene3D" id="1.10.443.10">
    <property type="entry name" value="Intergrase catalytic core"/>
    <property type="match status" value="1"/>
</dbReference>
<gene>
    <name evidence="8" type="ORF">C241_04468</name>
</gene>
<keyword evidence="3 5" id="KW-0238">DNA-binding</keyword>
<evidence type="ECO:0000256" key="2">
    <source>
        <dbReference type="ARBA" id="ARBA00022908"/>
    </source>
</evidence>
<evidence type="ECO:0000256" key="6">
    <source>
        <dbReference type="SAM" id="MobiDB-lite"/>
    </source>
</evidence>
<protein>
    <submittedName>
        <fullName evidence="8">Phage integrase family recombinase</fullName>
    </submittedName>
</protein>
<dbReference type="Pfam" id="PF02899">
    <property type="entry name" value="Phage_int_SAM_1"/>
    <property type="match status" value="1"/>
</dbReference>
<dbReference type="InterPro" id="IPR050090">
    <property type="entry name" value="Tyrosine_recombinase_XerCD"/>
</dbReference>
<proteinExistence type="inferred from homology"/>
<dbReference type="InterPro" id="IPR046668">
    <property type="entry name" value="DUF6538"/>
</dbReference>
<dbReference type="SUPFAM" id="SSF56349">
    <property type="entry name" value="DNA breaking-rejoining enzymes"/>
    <property type="match status" value="1"/>
</dbReference>
<sequence length="520" mass="59205">MVLQMPRPFKHPKTGVYYFRVRVPVDLVTQFRKSEVKISLRTKDPTLAKQRFSEKEREFEARCKAFRAKPEVLPHRQIVALAGKLYLEFMAPLEDEPGEPEHWRRVLDIGDAVYANEDKMERWYGPTIDELLQREGLAIDATSRSRLLHEGHTALKQAAEQQLRRSQGDYRPDPNAGRFPELASAHSTKGQVTLSDLFKLWERDHAANGNAPRTVSDYRQKLDEFIKFLGHEDAKAVSPKDVAAFADHLRHERGLTAKTVGAKYLAVIKRLYSVGKKKVVIEKDPAAQVVVEVPKRRRSRPSGFTDTEVKSILSMALGPPSSFGRMAELNRLACKWVPWICAYTGARAGELTQLRKEDFLKEAGIDCIRITPEAGSVKSGNFRIVPLHPHLVELGLLAFVASRPDGYVFFDYQHRKRKPGHTQAASVRGKVSDWVRDFVKIKDERVQPNHAWRHRFKTVARDVDIAQEYMDVIQGHEDGRAASDYGETTVKAMYREICKLPRYNIEAGLGSDRLESDVTE</sequence>
<dbReference type="PROSITE" id="PS51900">
    <property type="entry name" value="CB"/>
    <property type="match status" value="1"/>
</dbReference>
<feature type="region of interest" description="Disordered" evidence="6">
    <location>
        <begin position="160"/>
        <end position="185"/>
    </location>
</feature>
<dbReference type="PANTHER" id="PTHR30349:SF41">
    <property type="entry name" value="INTEGRASE_RECOMBINASE PROTEIN MJ0367-RELATED"/>
    <property type="match status" value="1"/>
</dbReference>
<dbReference type="Pfam" id="PF20172">
    <property type="entry name" value="DUF6538"/>
    <property type="match status" value="1"/>
</dbReference>
<dbReference type="EMBL" id="AMQQ01000007">
    <property type="protein sequence ID" value="EKJ96900.1"/>
    <property type="molecule type" value="Genomic_DNA"/>
</dbReference>
<dbReference type="InterPro" id="IPR004107">
    <property type="entry name" value="Integrase_SAM-like_N"/>
</dbReference>
<dbReference type="PANTHER" id="PTHR30349">
    <property type="entry name" value="PHAGE INTEGRASE-RELATED"/>
    <property type="match status" value="1"/>
</dbReference>
<keyword evidence="9" id="KW-1185">Reference proteome</keyword>
<keyword evidence="4" id="KW-0233">DNA recombination</keyword>
<name>A0ABP2RV97_RHILU</name>
<comment type="caution">
    <text evidence="8">The sequence shown here is derived from an EMBL/GenBank/DDBJ whole genome shotgun (WGS) entry which is preliminary data.</text>
</comment>
<keyword evidence="2" id="KW-0229">DNA integration</keyword>
<evidence type="ECO:0000313" key="8">
    <source>
        <dbReference type="EMBL" id="EKJ96900.1"/>
    </source>
</evidence>
<evidence type="ECO:0000256" key="5">
    <source>
        <dbReference type="PROSITE-ProRule" id="PRU01248"/>
    </source>
</evidence>
<accession>A0ABP2RV97</accession>
<dbReference type="InterPro" id="IPR044068">
    <property type="entry name" value="CB"/>
</dbReference>
<evidence type="ECO:0000256" key="4">
    <source>
        <dbReference type="ARBA" id="ARBA00023172"/>
    </source>
</evidence>
<feature type="domain" description="Core-binding (CB)" evidence="7">
    <location>
        <begin position="192"/>
        <end position="276"/>
    </location>
</feature>
<evidence type="ECO:0000259" key="7">
    <source>
        <dbReference type="PROSITE" id="PS51900"/>
    </source>
</evidence>
<dbReference type="InterPro" id="IPR011010">
    <property type="entry name" value="DNA_brk_join_enz"/>
</dbReference>
<feature type="compositionally biased region" description="Basic and acidic residues" evidence="6">
    <location>
        <begin position="162"/>
        <end position="172"/>
    </location>
</feature>
<evidence type="ECO:0000256" key="3">
    <source>
        <dbReference type="ARBA" id="ARBA00023125"/>
    </source>
</evidence>
<reference evidence="8 9" key="1">
    <citation type="journal article" date="2013" name="Genome Announc.">
        <title>Genome Sequence of Rhizobium lupini HPC(L) Isolated from Saline Desert Soil, Kutch (Gujarat).</title>
        <authorList>
            <person name="Agarwal L."/>
            <person name="Purohit H.J."/>
        </authorList>
    </citation>
    <scope>NUCLEOTIDE SEQUENCE [LARGE SCALE GENOMIC DNA]</scope>
    <source>
        <strain evidence="9">HPC(L)</strain>
    </source>
</reference>